<evidence type="ECO:0000259" key="4">
    <source>
        <dbReference type="PROSITE" id="PS51031"/>
    </source>
</evidence>
<dbReference type="InterPro" id="IPR039353">
    <property type="entry name" value="TF_Adf1"/>
</dbReference>
<reference evidence="5" key="3">
    <citation type="submission" date="2025-09" db="UniProtKB">
        <authorList>
            <consortium name="Ensembl"/>
        </authorList>
    </citation>
    <scope>IDENTIFICATION</scope>
</reference>
<feature type="domain" description="BESS" evidence="4">
    <location>
        <begin position="224"/>
        <end position="263"/>
    </location>
</feature>
<dbReference type="Pfam" id="PF10545">
    <property type="entry name" value="MADF_DNA_bdg"/>
    <property type="match status" value="1"/>
</dbReference>
<reference evidence="5" key="2">
    <citation type="submission" date="2025-08" db="UniProtKB">
        <authorList>
            <consortium name="Ensembl"/>
        </authorList>
    </citation>
    <scope>IDENTIFICATION</scope>
</reference>
<dbReference type="PROSITE" id="PS51029">
    <property type="entry name" value="MADF"/>
    <property type="match status" value="1"/>
</dbReference>
<evidence type="ECO:0000259" key="3">
    <source>
        <dbReference type="PROSITE" id="PS51029"/>
    </source>
</evidence>
<evidence type="ECO:0000313" key="6">
    <source>
        <dbReference type="Proteomes" id="UP000694580"/>
    </source>
</evidence>
<organism evidence="5 6">
    <name type="scientific">Denticeps clupeoides</name>
    <name type="common">denticle herring</name>
    <dbReference type="NCBI Taxonomy" id="299321"/>
    <lineage>
        <taxon>Eukaryota</taxon>
        <taxon>Metazoa</taxon>
        <taxon>Chordata</taxon>
        <taxon>Craniata</taxon>
        <taxon>Vertebrata</taxon>
        <taxon>Euteleostomi</taxon>
        <taxon>Actinopterygii</taxon>
        <taxon>Neopterygii</taxon>
        <taxon>Teleostei</taxon>
        <taxon>Clupei</taxon>
        <taxon>Clupeiformes</taxon>
        <taxon>Denticipitoidei</taxon>
        <taxon>Denticipitidae</taxon>
        <taxon>Denticeps</taxon>
    </lineage>
</organism>
<feature type="domain" description="MADF" evidence="3">
    <location>
        <begin position="8"/>
        <end position="93"/>
    </location>
</feature>
<proteinExistence type="predicted"/>
<dbReference type="Proteomes" id="UP000694580">
    <property type="component" value="Chromosome 3"/>
</dbReference>
<dbReference type="Pfam" id="PF02944">
    <property type="entry name" value="BESS"/>
    <property type="match status" value="1"/>
</dbReference>
<feature type="region of interest" description="Disordered" evidence="2">
    <location>
        <begin position="104"/>
        <end position="149"/>
    </location>
</feature>
<evidence type="ECO:0000256" key="1">
    <source>
        <dbReference type="PROSITE-ProRule" id="PRU00371"/>
    </source>
</evidence>
<dbReference type="RefSeq" id="XP_028830742.1">
    <property type="nucleotide sequence ID" value="XM_028974909.1"/>
</dbReference>
<protein>
    <recommendedName>
        <fullName evidence="7">Transcription factor Adf-1-like</fullName>
    </recommendedName>
</protein>
<dbReference type="GO" id="GO:0005667">
    <property type="term" value="C:transcription regulator complex"/>
    <property type="evidence" value="ECO:0007669"/>
    <property type="project" value="TreeGrafter"/>
</dbReference>
<dbReference type="GeneTree" id="ENSGT00600000084860"/>
<evidence type="ECO:0000313" key="5">
    <source>
        <dbReference type="Ensembl" id="ENSDCDP00010018615.1"/>
    </source>
</evidence>
<dbReference type="AlphaFoldDB" id="A0AAY4BCM9"/>
<dbReference type="PANTHER" id="PTHR12243:SF60">
    <property type="entry name" value="SI:CH211-15D5.12-RELATED"/>
    <property type="match status" value="1"/>
</dbReference>
<dbReference type="GO" id="GO:0005634">
    <property type="term" value="C:nucleus"/>
    <property type="evidence" value="ECO:0007669"/>
    <property type="project" value="UniProtKB-SubCell"/>
</dbReference>
<evidence type="ECO:0008006" key="7">
    <source>
        <dbReference type="Google" id="ProtNLM"/>
    </source>
</evidence>
<dbReference type="GO" id="GO:0006357">
    <property type="term" value="P:regulation of transcription by RNA polymerase II"/>
    <property type="evidence" value="ECO:0007669"/>
    <property type="project" value="TreeGrafter"/>
</dbReference>
<sequence length="264" mass="30077">MFKALLEGLIGTVRNYPELYDVTLPVYRDRDKRADAWERVGAEIGRSADECKTKWKSIRDRYARDRRLERTKKKKAGFWDLRDSLSFLDPYIKERQGSQLDEWETAEDLSNRDDCGSDEGIKEPINTNVKASPSSTGAGPLLSSAPPLAPVQQVPPMPQFATERKMPLGLKVIQVSPAPSLVQIHAEQSRIPCATCPDVPRKLKREAREMEQTVEQQDVRDRPQDEDELFLLSFVPALKRLPPQKRGATKIKIQQILYDAEFSD</sequence>
<dbReference type="PANTHER" id="PTHR12243">
    <property type="entry name" value="MADF DOMAIN TRANSCRIPTION FACTOR"/>
    <property type="match status" value="1"/>
</dbReference>
<evidence type="ECO:0000256" key="2">
    <source>
        <dbReference type="SAM" id="MobiDB-lite"/>
    </source>
</evidence>
<dbReference type="SMART" id="SM00595">
    <property type="entry name" value="MADF"/>
    <property type="match status" value="1"/>
</dbReference>
<dbReference type="InterPro" id="IPR006578">
    <property type="entry name" value="MADF-dom"/>
</dbReference>
<reference evidence="5 6" key="1">
    <citation type="submission" date="2020-06" db="EMBL/GenBank/DDBJ databases">
        <authorList>
            <consortium name="Wellcome Sanger Institute Data Sharing"/>
        </authorList>
    </citation>
    <scope>NUCLEOTIDE SEQUENCE [LARGE SCALE GENOMIC DNA]</scope>
</reference>
<feature type="compositionally biased region" description="Low complexity" evidence="2">
    <location>
        <begin position="137"/>
        <end position="146"/>
    </location>
</feature>
<gene>
    <name evidence="5" type="primary">LOC114787122</name>
</gene>
<feature type="compositionally biased region" description="Basic and acidic residues" evidence="2">
    <location>
        <begin position="109"/>
        <end position="122"/>
    </location>
</feature>
<feature type="compositionally biased region" description="Polar residues" evidence="2">
    <location>
        <begin position="125"/>
        <end position="136"/>
    </location>
</feature>
<dbReference type="InterPro" id="IPR004210">
    <property type="entry name" value="BESS_motif"/>
</dbReference>
<comment type="subcellular location">
    <subcellularLocation>
        <location evidence="1">Nucleus</location>
    </subcellularLocation>
</comment>
<dbReference type="GO" id="GO:0003677">
    <property type="term" value="F:DNA binding"/>
    <property type="evidence" value="ECO:0007669"/>
    <property type="project" value="InterPro"/>
</dbReference>
<dbReference type="Ensembl" id="ENSDCDT00010019698.1">
    <property type="protein sequence ID" value="ENSDCDP00010018615.1"/>
    <property type="gene ID" value="ENSDCDG00010008427.1"/>
</dbReference>
<keyword evidence="6" id="KW-1185">Reference proteome</keyword>
<name>A0AAY4BCM9_9TELE</name>
<dbReference type="PROSITE" id="PS51031">
    <property type="entry name" value="BESS"/>
    <property type="match status" value="1"/>
</dbReference>
<accession>A0AAY4BCM9</accession>
<dbReference type="GeneID" id="114787122"/>
<keyword evidence="1" id="KW-0539">Nucleus</keyword>